<dbReference type="PIRSF" id="PIRSF006429">
    <property type="entry name" value="GOGAT_lg_2"/>
    <property type="match status" value="1"/>
</dbReference>
<dbReference type="Pfam" id="PF01645">
    <property type="entry name" value="Glu_synthase"/>
    <property type="match status" value="1"/>
</dbReference>
<dbReference type="PIRSF" id="PIRSF500060">
    <property type="entry name" value="UCP500060"/>
    <property type="match status" value="1"/>
</dbReference>
<evidence type="ECO:0000313" key="6">
    <source>
        <dbReference type="Proteomes" id="UP000075613"/>
    </source>
</evidence>
<comment type="similarity">
    <text evidence="1 2">Belongs to the glutamate synthase family.</text>
</comment>
<keyword evidence="6" id="KW-1185">Reference proteome</keyword>
<dbReference type="InterPro" id="IPR024188">
    <property type="entry name" value="GltB"/>
</dbReference>
<accession>A0A149Q0E6</accession>
<sequence>MFSRRYLAMWCAIVLTAVCVALAATHRLPWFWIIVPAALVALGVFDLTQQRHAILRNYPLWGHLRFIFEFIRPEIRQYFVEDDTDEKPFSRAQRSIVYQRAKNDVDSRPYGTRIDVKAIAHEWISHSLAPTTLDGHDFRIVVGPDRAKPYSMSIFNVSAMSFGSLSANAIMALNLGAKKGNFAHDTGEGSMSKYHREHGGDIIWEIASGYFGCRNDGGTFNAEKFAKQAAEPQVKMIEVKLSQGAKPGHGGVLPAAKITPEIAETRGVPMGRDCISPATHSEFSTPRGLLEFVERLRTLSGGKPTGFKLCIGHPWEFFGIAKAMLETGILPDFIVVDGAEGGTGAAPLEFTDHVGVPLQEGLLLVHNTLVGIGLRQRIRIGASGKMITAFDIAKTLAIGADWVNAARGFMFAVGCIQAQTCHTGRCPTGVATQDPVRQRALVVPDKADRVFNFHHNTLHALREIIQAAGLRHPAELRAHHIVRRVSSHEVRLMSDLLKYLEPNDLLNGTYRYTLFEKYWPIAQSDSFSPKAELAAS</sequence>
<evidence type="ECO:0000256" key="3">
    <source>
        <dbReference type="SAM" id="Phobius"/>
    </source>
</evidence>
<keyword evidence="3" id="KW-0812">Transmembrane</keyword>
<gene>
    <name evidence="5" type="ORF">CI15_02375</name>
</gene>
<keyword evidence="3" id="KW-0472">Membrane</keyword>
<dbReference type="GO" id="GO:0015930">
    <property type="term" value="F:glutamate synthase activity"/>
    <property type="evidence" value="ECO:0007669"/>
    <property type="project" value="InterPro"/>
</dbReference>
<dbReference type="CDD" id="cd02808">
    <property type="entry name" value="GltS_FMN"/>
    <property type="match status" value="1"/>
</dbReference>
<dbReference type="Proteomes" id="UP000075613">
    <property type="component" value="Unassembled WGS sequence"/>
</dbReference>
<evidence type="ECO:0000256" key="2">
    <source>
        <dbReference type="PIRNR" id="PIRNR006429"/>
    </source>
</evidence>
<reference evidence="5 6" key="1">
    <citation type="journal article" date="2015" name="Int. J. Syst. Evol. Microbiol.">
        <title>Burkholderia monticola sp. nov., isolated from mountain soil.</title>
        <authorList>
            <person name="Baek I."/>
            <person name="Seo B."/>
            <person name="Lee I."/>
            <person name="Yi H."/>
            <person name="Chun J."/>
        </authorList>
    </citation>
    <scope>NUCLEOTIDE SEQUENCE [LARGE SCALE GENOMIC DNA]</scope>
    <source>
        <strain evidence="5 6">JC2948</strain>
    </source>
</reference>
<dbReference type="Gene3D" id="3.20.20.70">
    <property type="entry name" value="Aldolase class I"/>
    <property type="match status" value="1"/>
</dbReference>
<comment type="caution">
    <text evidence="5">The sequence shown here is derived from an EMBL/GenBank/DDBJ whole genome shotgun (WGS) entry which is preliminary data.</text>
</comment>
<evidence type="ECO:0000259" key="4">
    <source>
        <dbReference type="Pfam" id="PF01645"/>
    </source>
</evidence>
<dbReference type="InterPro" id="IPR027283">
    <property type="entry name" value="YerD"/>
</dbReference>
<dbReference type="OrthoDB" id="9795032at2"/>
<name>A0A149Q0E6_9BURK</name>
<dbReference type="PANTHER" id="PTHR43819">
    <property type="entry name" value="ARCHAEAL-TYPE GLUTAMATE SYNTHASE [NADPH]"/>
    <property type="match status" value="1"/>
</dbReference>
<dbReference type="AlphaFoldDB" id="A0A149Q0E6"/>
<evidence type="ECO:0000313" key="5">
    <source>
        <dbReference type="EMBL" id="KXU90772.1"/>
    </source>
</evidence>
<proteinExistence type="inferred from homology"/>
<dbReference type="InterPro" id="IPR013785">
    <property type="entry name" value="Aldolase_TIM"/>
</dbReference>
<dbReference type="EMBL" id="LRBG01000002">
    <property type="protein sequence ID" value="KXU90772.1"/>
    <property type="molecule type" value="Genomic_DNA"/>
</dbReference>
<dbReference type="RefSeq" id="WP_062123992.1">
    <property type="nucleotide sequence ID" value="NZ_LRBG01000002.1"/>
</dbReference>
<protein>
    <submittedName>
        <fullName evidence="5">Glutamate synthase</fullName>
    </submittedName>
</protein>
<feature type="transmembrane region" description="Helical" evidence="3">
    <location>
        <begin position="7"/>
        <end position="24"/>
    </location>
</feature>
<dbReference type="GO" id="GO:0006537">
    <property type="term" value="P:glutamate biosynthetic process"/>
    <property type="evidence" value="ECO:0007669"/>
    <property type="project" value="InterPro"/>
</dbReference>
<organism evidence="5 6">
    <name type="scientific">Paraburkholderia monticola</name>
    <dbReference type="NCBI Taxonomy" id="1399968"/>
    <lineage>
        <taxon>Bacteria</taxon>
        <taxon>Pseudomonadati</taxon>
        <taxon>Pseudomonadota</taxon>
        <taxon>Betaproteobacteria</taxon>
        <taxon>Burkholderiales</taxon>
        <taxon>Burkholderiaceae</taxon>
        <taxon>Paraburkholderia</taxon>
    </lineage>
</organism>
<keyword evidence="3" id="KW-1133">Transmembrane helix</keyword>
<dbReference type="STRING" id="1399968.CI15_02375"/>
<dbReference type="InterPro" id="IPR002932">
    <property type="entry name" value="Glu_synthdom"/>
</dbReference>
<evidence type="ECO:0000256" key="1">
    <source>
        <dbReference type="ARBA" id="ARBA00009716"/>
    </source>
</evidence>
<feature type="domain" description="Glutamate synthase" evidence="4">
    <location>
        <begin position="154"/>
        <end position="470"/>
    </location>
</feature>
<feature type="transmembrane region" description="Helical" evidence="3">
    <location>
        <begin position="30"/>
        <end position="48"/>
    </location>
</feature>
<dbReference type="FunFam" id="3.20.20.70:FF:000156">
    <property type="entry name" value="Glutamate synthase domain protein"/>
    <property type="match status" value="1"/>
</dbReference>
<dbReference type="PANTHER" id="PTHR43819:SF1">
    <property type="entry name" value="ARCHAEAL-TYPE GLUTAMATE SYNTHASE [NADPH]"/>
    <property type="match status" value="1"/>
</dbReference>
<dbReference type="SUPFAM" id="SSF51395">
    <property type="entry name" value="FMN-linked oxidoreductases"/>
    <property type="match status" value="1"/>
</dbReference>